<protein>
    <submittedName>
        <fullName evidence="1">Riboflavin synthase alpha subunit</fullName>
    </submittedName>
</protein>
<dbReference type="EMBL" id="FR874155">
    <property type="protein sequence ID" value="CCC15169.1"/>
    <property type="molecule type" value="Genomic_DNA"/>
</dbReference>
<reference evidence="1" key="1">
    <citation type="journal article" date="2011" name="Appl. Environ. Microbiol.">
        <title>Genetic screening of functional properties of lactic Acid bacteria in a fermented pearl millet slurry and in the metagenome of fermented starchy foods.</title>
        <authorList>
            <person name="Turpin W."/>
            <person name="Humblot C."/>
            <person name="Guyot J.P."/>
        </authorList>
    </citation>
    <scope>NUCLEOTIDE SEQUENCE</scope>
    <source>
        <strain evidence="1">4.6</strain>
    </source>
</reference>
<evidence type="ECO:0000313" key="1">
    <source>
        <dbReference type="EMBL" id="CCC15169.1"/>
    </source>
</evidence>
<sequence>VVVCGIRVTVRRPGCSVSTVRQVPLTANDAPTSIPSCRAGSRSIVRRMVWSVCSIWVSLPVP</sequence>
<proteinExistence type="predicted"/>
<gene>
    <name evidence="1" type="primary">ribB</name>
</gene>
<feature type="non-terminal residue" evidence="1">
    <location>
        <position position="1"/>
    </location>
</feature>
<name>G0LY73_9LACO</name>
<accession>G0LY73</accession>
<dbReference type="AlphaFoldDB" id="G0LY73"/>
<organism evidence="1">
    <name type="scientific">Ligilactobacillus salivarius</name>
    <dbReference type="NCBI Taxonomy" id="1624"/>
    <lineage>
        <taxon>Bacteria</taxon>
        <taxon>Bacillati</taxon>
        <taxon>Bacillota</taxon>
        <taxon>Bacilli</taxon>
        <taxon>Lactobacillales</taxon>
        <taxon>Lactobacillaceae</taxon>
        <taxon>Ligilactobacillus</taxon>
    </lineage>
</organism>
<feature type="non-terminal residue" evidence="1">
    <location>
        <position position="62"/>
    </location>
</feature>